<dbReference type="Gene3D" id="1.10.287.1120">
    <property type="entry name" value="Bipartite methylase S protein"/>
    <property type="match status" value="1"/>
</dbReference>
<dbReference type="EMBL" id="WKJH01000028">
    <property type="protein sequence ID" value="MRX65765.1"/>
    <property type="molecule type" value="Genomic_DNA"/>
</dbReference>
<evidence type="ECO:0000313" key="5">
    <source>
        <dbReference type="EMBL" id="MRX65765.1"/>
    </source>
</evidence>
<dbReference type="PANTHER" id="PTHR30408:SF12">
    <property type="entry name" value="TYPE I RESTRICTION ENZYME MJAVIII SPECIFICITY SUBUNIT"/>
    <property type="match status" value="1"/>
</dbReference>
<evidence type="ECO:0000259" key="4">
    <source>
        <dbReference type="Pfam" id="PF01420"/>
    </source>
</evidence>
<evidence type="ECO:0000256" key="1">
    <source>
        <dbReference type="ARBA" id="ARBA00010923"/>
    </source>
</evidence>
<name>A0A6I2MT41_9FLAO</name>
<dbReference type="GO" id="GO:0009307">
    <property type="term" value="P:DNA restriction-modification system"/>
    <property type="evidence" value="ECO:0007669"/>
    <property type="project" value="UniProtKB-KW"/>
</dbReference>
<dbReference type="Gene3D" id="3.90.220.20">
    <property type="entry name" value="DNA methylase specificity domains"/>
    <property type="match status" value="2"/>
</dbReference>
<dbReference type="CDD" id="cd17256">
    <property type="entry name" value="RMtype1_S_EcoJA65PI-TRD1-CR1_like"/>
    <property type="match status" value="1"/>
</dbReference>
<keyword evidence="6" id="KW-1185">Reference proteome</keyword>
<proteinExistence type="inferred from homology"/>
<gene>
    <name evidence="5" type="ORF">GJ691_16555</name>
</gene>
<comment type="caution">
    <text evidence="5">The sequence shown here is derived from an EMBL/GenBank/DDBJ whole genome shotgun (WGS) entry which is preliminary data.</text>
</comment>
<keyword evidence="2" id="KW-0680">Restriction system</keyword>
<protein>
    <recommendedName>
        <fullName evidence="4">Type I restriction modification DNA specificity domain-containing protein</fullName>
    </recommendedName>
</protein>
<evidence type="ECO:0000313" key="6">
    <source>
        <dbReference type="Proteomes" id="UP000443153"/>
    </source>
</evidence>
<dbReference type="RefSeq" id="WP_154368925.1">
    <property type="nucleotide sequence ID" value="NZ_WKJH01000028.1"/>
</dbReference>
<dbReference type="InterPro" id="IPR044946">
    <property type="entry name" value="Restrct_endonuc_typeI_TRD_sf"/>
</dbReference>
<comment type="similarity">
    <text evidence="1">Belongs to the type-I restriction system S methylase family.</text>
</comment>
<sequence length="403" mass="44704">MTNSEEHVWKNKTLGDVSIITMGQSPSSTSYNEDGIGSFLIQGNADIKNRKSSPRQWTSEPTKLCDVGDTLMTVRAPVGAVAKSTHHACIGRGVCSIKPKNVDNEFLYQFLLSYETRWKALEQGSTFTAINGNDIKGVKIPYPPLPEQQKIGEILSTVDAKIEVIDQQITETQELKKGLMQRLLTKGIGHTEFKDSPLGKIPKSWEVVKLGKLVSKVGSGKTPRGGSESYLDKGIIFIRSQNVLRGKLKLSDVVFISKEIHNSMNNSKLLANDVLLNITGASIGRSCVLPNDFREGNVNQHVCIIRTNSTLNSHYLSQLLNSSFGVNAINKFQAGGNREGLNFQQIRSFDIPFPEKEEQDEICTILNTVDEKIEVLSIKKNSYQELKQGLMQQLLTGRVRVKV</sequence>
<dbReference type="PANTHER" id="PTHR30408">
    <property type="entry name" value="TYPE-1 RESTRICTION ENZYME ECOKI SPECIFICITY PROTEIN"/>
    <property type="match status" value="1"/>
</dbReference>
<dbReference type="OrthoDB" id="9816225at2"/>
<evidence type="ECO:0000256" key="2">
    <source>
        <dbReference type="ARBA" id="ARBA00022747"/>
    </source>
</evidence>
<dbReference type="Pfam" id="PF01420">
    <property type="entry name" value="Methylase_S"/>
    <property type="match status" value="2"/>
</dbReference>
<keyword evidence="3" id="KW-0238">DNA-binding</keyword>
<dbReference type="CDD" id="cd17494">
    <property type="entry name" value="RMtype1_S_Sma198ORF994P-TRD2-CR2_like"/>
    <property type="match status" value="1"/>
</dbReference>
<dbReference type="AlphaFoldDB" id="A0A6I2MT41"/>
<feature type="domain" description="Type I restriction modification DNA specificity" evidence="4">
    <location>
        <begin position="9"/>
        <end position="170"/>
    </location>
</feature>
<feature type="domain" description="Type I restriction modification DNA specificity" evidence="4">
    <location>
        <begin position="202"/>
        <end position="377"/>
    </location>
</feature>
<organism evidence="5 6">
    <name type="scientific">Maribacter luteus</name>
    <dbReference type="NCBI Taxonomy" id="2594478"/>
    <lineage>
        <taxon>Bacteria</taxon>
        <taxon>Pseudomonadati</taxon>
        <taxon>Bacteroidota</taxon>
        <taxon>Flavobacteriia</taxon>
        <taxon>Flavobacteriales</taxon>
        <taxon>Flavobacteriaceae</taxon>
        <taxon>Maribacter</taxon>
    </lineage>
</organism>
<dbReference type="GO" id="GO:0003677">
    <property type="term" value="F:DNA binding"/>
    <property type="evidence" value="ECO:0007669"/>
    <property type="project" value="UniProtKB-KW"/>
</dbReference>
<reference evidence="5 6" key="1">
    <citation type="submission" date="2019-11" db="EMBL/GenBank/DDBJ databases">
        <title>Maribacter lutea sp. nov., a marine bacterium isolated from intertidal sand.</title>
        <authorList>
            <person name="Liu A."/>
        </authorList>
    </citation>
    <scope>NUCLEOTIDE SEQUENCE [LARGE SCALE GENOMIC DNA]</scope>
    <source>
        <strain evidence="5 6">RZ05</strain>
    </source>
</reference>
<evidence type="ECO:0000256" key="3">
    <source>
        <dbReference type="ARBA" id="ARBA00023125"/>
    </source>
</evidence>
<dbReference type="Proteomes" id="UP000443153">
    <property type="component" value="Unassembled WGS sequence"/>
</dbReference>
<accession>A0A6I2MT41</accession>
<dbReference type="SUPFAM" id="SSF116734">
    <property type="entry name" value="DNA methylase specificity domain"/>
    <property type="match status" value="2"/>
</dbReference>
<dbReference type="InterPro" id="IPR052021">
    <property type="entry name" value="Type-I_RS_S_subunit"/>
</dbReference>
<dbReference type="InterPro" id="IPR000055">
    <property type="entry name" value="Restrct_endonuc_typeI_TRD"/>
</dbReference>